<organism evidence="4 5">
    <name type="scientific">Lacibacter sediminis</name>
    <dbReference type="NCBI Taxonomy" id="2760713"/>
    <lineage>
        <taxon>Bacteria</taxon>
        <taxon>Pseudomonadati</taxon>
        <taxon>Bacteroidota</taxon>
        <taxon>Chitinophagia</taxon>
        <taxon>Chitinophagales</taxon>
        <taxon>Chitinophagaceae</taxon>
        <taxon>Lacibacter</taxon>
    </lineage>
</organism>
<sequence length="796" mass="90078">MFKAVLCCSLFFLVTICRAQTNTLSVSEKPSSFSLFTSSSVAKICVDEHDAKVVSIAANAFANDVQLISGKQMQVLHKIPAKGFVVVAGTIGQSKLIDELIKLNKLNVSAIKNKWERFSIQTVGNKLLIIGSDPRGTAYGIFHVSKLLGVSPWVWWADAIPATKKQLFISGSYVSNEPSVKYRGIFLNDEDWGLQPWAAKTLEPETKDIGPRTYAKIFELLLRLRANLIWPAMHPSTKAFFHYPGNAQMATDYAIVIGSSHAEPMLRNNVDEWKENTMGEFNFITNHDTIYQYWEDRVIQSKGFNAFYTLGIRGVHDSKMLGANTLQEQKEVMDKAVKEQREMLTKHINPAIEKVPQAFIPYKEVQDIYDYGFEVPQDVTLVWCDDNYGYIKHFPNEKERKQKGGNGVYYHISYWGRPHDYLWLASTHPAQLYTQMRMAYDKGAKDMWVLNVGDIKPGEYLTELFLDMGWSMDSIANNQKGLEQHLHNFLVREFGKANAKELVSLMNEYYRLAYIRKPEFMGATRTEESDPKYKIVADLPWSEEEINQRLKEYAVLDAKAVQLSKRISSAKQESWFQLIEYPVRGAAAINQKLLIAQLARHGKATWTLSDAAYDTIVSLTNKYSNLGNGKWKYMMDMKPRKLAVFDKAIQQTVDKPLVQTAKPLFVFNGTGYKTYTGVKPLAHGLGYQRGAISLQKGSSVSFVFTGNIDSLKIVLALAPNHPAEGTKIRYSIQVDDGPVQTIDYATQGRSEEWKQNVLSNQAIRTTRHTVGKSANHVVKITAVDEGVIVDQVKLYE</sequence>
<feature type="domain" description="Gylcosyl hydrolase 115 C-terminal" evidence="3">
    <location>
        <begin position="704"/>
        <end position="792"/>
    </location>
</feature>
<accession>A0A7G5XMQ5</accession>
<dbReference type="KEGG" id="lacs:H4075_11230"/>
<evidence type="ECO:0000256" key="2">
    <source>
        <dbReference type="SAM" id="SignalP"/>
    </source>
</evidence>
<evidence type="ECO:0000256" key="1">
    <source>
        <dbReference type="ARBA" id="ARBA00022801"/>
    </source>
</evidence>
<dbReference type="GO" id="GO:0016787">
    <property type="term" value="F:hydrolase activity"/>
    <property type="evidence" value="ECO:0007669"/>
    <property type="project" value="UniProtKB-KW"/>
</dbReference>
<keyword evidence="1 4" id="KW-0378">Hydrolase</keyword>
<evidence type="ECO:0000313" key="4">
    <source>
        <dbReference type="EMBL" id="QNA46758.1"/>
    </source>
</evidence>
<protein>
    <submittedName>
        <fullName evidence="4">Glycosyl hydrolase 115 family protein</fullName>
    </submittedName>
</protein>
<dbReference type="PANTHER" id="PTHR37842:SF2">
    <property type="entry name" value="GYLCOSYL HYDROLASE 115 C-TERMINAL DOMAIN-CONTAINING PROTEIN"/>
    <property type="match status" value="1"/>
</dbReference>
<dbReference type="GO" id="GO:0005975">
    <property type="term" value="P:carbohydrate metabolic process"/>
    <property type="evidence" value="ECO:0007669"/>
    <property type="project" value="UniProtKB-ARBA"/>
</dbReference>
<dbReference type="SUPFAM" id="SSF55545">
    <property type="entry name" value="beta-N-acetylhexosaminidase-like domain"/>
    <property type="match status" value="1"/>
</dbReference>
<dbReference type="EMBL" id="CP060007">
    <property type="protein sequence ID" value="QNA46758.1"/>
    <property type="molecule type" value="Genomic_DNA"/>
</dbReference>
<feature type="signal peptide" evidence="2">
    <location>
        <begin position="1"/>
        <end position="19"/>
    </location>
</feature>
<dbReference type="PANTHER" id="PTHR37842">
    <property type="match status" value="1"/>
</dbReference>
<keyword evidence="2" id="KW-0732">Signal</keyword>
<dbReference type="AlphaFoldDB" id="A0A7G5XMQ5"/>
<gene>
    <name evidence="4" type="ORF">H4075_11230</name>
</gene>
<dbReference type="Pfam" id="PF17829">
    <property type="entry name" value="GH115_C"/>
    <property type="match status" value="1"/>
</dbReference>
<name>A0A7G5XMQ5_9BACT</name>
<dbReference type="InterPro" id="IPR031924">
    <property type="entry name" value="GH115"/>
</dbReference>
<dbReference type="Gene3D" id="3.20.20.520">
    <property type="entry name" value="Glycosyl hydrolase family 115"/>
    <property type="match status" value="1"/>
</dbReference>
<dbReference type="Gene3D" id="3.30.379.10">
    <property type="entry name" value="Chitobiase/beta-hexosaminidase domain 2-like"/>
    <property type="match status" value="1"/>
</dbReference>
<dbReference type="Gene3D" id="2.60.120.1620">
    <property type="match status" value="1"/>
</dbReference>
<reference evidence="5" key="1">
    <citation type="submission" date="2020-08" db="EMBL/GenBank/DDBJ databases">
        <title>Lacibacter sp. S13-6-6 genome sequencing.</title>
        <authorList>
            <person name="Jin L."/>
        </authorList>
    </citation>
    <scope>NUCLEOTIDE SEQUENCE [LARGE SCALE GENOMIC DNA]</scope>
    <source>
        <strain evidence="5">S13-6-6</strain>
    </source>
</reference>
<proteinExistence type="predicted"/>
<dbReference type="InterPro" id="IPR042301">
    <property type="entry name" value="GH115_sf"/>
</dbReference>
<keyword evidence="5" id="KW-1185">Reference proteome</keyword>
<dbReference type="InterPro" id="IPR041437">
    <property type="entry name" value="GH115_C"/>
</dbReference>
<dbReference type="Gene3D" id="1.20.58.2150">
    <property type="match status" value="1"/>
</dbReference>
<dbReference type="InterPro" id="IPR029018">
    <property type="entry name" value="Hex-like_dom2"/>
</dbReference>
<evidence type="ECO:0000313" key="5">
    <source>
        <dbReference type="Proteomes" id="UP000515344"/>
    </source>
</evidence>
<feature type="chain" id="PRO_5028860884" evidence="2">
    <location>
        <begin position="20"/>
        <end position="796"/>
    </location>
</feature>
<dbReference type="Pfam" id="PF15979">
    <property type="entry name" value="Glyco_hydro_115"/>
    <property type="match status" value="1"/>
</dbReference>
<dbReference type="Proteomes" id="UP000515344">
    <property type="component" value="Chromosome"/>
</dbReference>
<evidence type="ECO:0000259" key="3">
    <source>
        <dbReference type="Pfam" id="PF17829"/>
    </source>
</evidence>